<sequence length="67" mass="8048">MKIDFRTISARLAADEDLTDYDFWRAIKMIDNELYRIERERLPIPMQMLHARHVLKTARAQRLAEGF</sequence>
<keyword evidence="2" id="KW-1185">Reference proteome</keyword>
<gene>
    <name evidence="1" type="ORF">KEU06_11400</name>
</gene>
<dbReference type="RefSeq" id="WP_188254777.1">
    <property type="nucleotide sequence ID" value="NZ_JABVCF010000005.1"/>
</dbReference>
<dbReference type="Proteomes" id="UP000680348">
    <property type="component" value="Unassembled WGS sequence"/>
</dbReference>
<protein>
    <submittedName>
        <fullName evidence="1">Uncharacterized protein</fullName>
    </submittedName>
</protein>
<dbReference type="EMBL" id="JAGWCR010000005">
    <property type="protein sequence ID" value="MBS3649214.1"/>
    <property type="molecule type" value="Genomic_DNA"/>
</dbReference>
<name>A0A942DX19_9HYPH</name>
<evidence type="ECO:0000313" key="2">
    <source>
        <dbReference type="Proteomes" id="UP000680348"/>
    </source>
</evidence>
<reference evidence="1" key="1">
    <citation type="submission" date="2021-04" db="EMBL/GenBank/DDBJ databases">
        <title>Pseudaminobacter soli sp. nov., isolated from paddy soil contaminated by heavy metals.</title>
        <authorList>
            <person name="Zhang K."/>
        </authorList>
    </citation>
    <scope>NUCLEOTIDE SEQUENCE</scope>
    <source>
        <strain evidence="1">19-2017</strain>
    </source>
</reference>
<evidence type="ECO:0000313" key="1">
    <source>
        <dbReference type="EMBL" id="MBS3649214.1"/>
    </source>
</evidence>
<dbReference type="AlphaFoldDB" id="A0A942DX19"/>
<comment type="caution">
    <text evidence="1">The sequence shown here is derived from an EMBL/GenBank/DDBJ whole genome shotgun (WGS) entry which is preliminary data.</text>
</comment>
<proteinExistence type="predicted"/>
<accession>A0A942DX19</accession>
<organism evidence="1 2">
    <name type="scientific">Pseudaminobacter soli</name>
    <name type="common">ex Zhang et al. 2022</name>
    <dbReference type="NCBI Taxonomy" id="2831468"/>
    <lineage>
        <taxon>Bacteria</taxon>
        <taxon>Pseudomonadati</taxon>
        <taxon>Pseudomonadota</taxon>
        <taxon>Alphaproteobacteria</taxon>
        <taxon>Hyphomicrobiales</taxon>
        <taxon>Phyllobacteriaceae</taxon>
        <taxon>Pseudaminobacter</taxon>
    </lineage>
</organism>